<feature type="transmembrane region" description="Helical" evidence="10">
    <location>
        <begin position="295"/>
        <end position="311"/>
    </location>
</feature>
<evidence type="ECO:0000256" key="9">
    <source>
        <dbReference type="SAM" id="MobiDB-lite"/>
    </source>
</evidence>
<reference evidence="12" key="1">
    <citation type="submission" date="2022-06" db="EMBL/GenBank/DDBJ databases">
        <title>Complete genome sequence of Streptomyces nigrescens HEK616.</title>
        <authorList>
            <person name="Asamizu S."/>
            <person name="Onaka H."/>
        </authorList>
    </citation>
    <scope>NUCLEOTIDE SEQUENCE</scope>
    <source>
        <strain evidence="12">HEK616</strain>
    </source>
</reference>
<feature type="transmembrane region" description="Helical" evidence="10">
    <location>
        <begin position="317"/>
        <end position="338"/>
    </location>
</feature>
<comment type="subcellular location">
    <subcellularLocation>
        <location evidence="1">Cell inner membrane</location>
        <topology evidence="1">Multi-pass membrane protein</topology>
    </subcellularLocation>
</comment>
<evidence type="ECO:0000256" key="3">
    <source>
        <dbReference type="ARBA" id="ARBA00022475"/>
    </source>
</evidence>
<dbReference type="InterPro" id="IPR020846">
    <property type="entry name" value="MFS_dom"/>
</dbReference>
<dbReference type="PANTHER" id="PTHR23513">
    <property type="entry name" value="INTEGRAL MEMBRANE EFFLUX PROTEIN-RELATED"/>
    <property type="match status" value="1"/>
</dbReference>
<comment type="similarity">
    <text evidence="7">Belongs to the major facilitator superfamily. Drug:H(+) antiporter-3 (DHA3) (TC 2.A.1.21) family.</text>
</comment>
<feature type="transmembrane region" description="Helical" evidence="10">
    <location>
        <begin position="17"/>
        <end position="42"/>
    </location>
</feature>
<dbReference type="InterPro" id="IPR011701">
    <property type="entry name" value="MFS"/>
</dbReference>
<protein>
    <recommendedName>
        <fullName evidence="8">Multidrug efflux pump Tap</fullName>
    </recommendedName>
</protein>
<keyword evidence="3" id="KW-1003">Cell membrane</keyword>
<feature type="transmembrane region" description="Helical" evidence="10">
    <location>
        <begin position="54"/>
        <end position="74"/>
    </location>
</feature>
<dbReference type="PANTHER" id="PTHR23513:SF9">
    <property type="entry name" value="ENTEROBACTIN EXPORTER ENTS"/>
    <property type="match status" value="1"/>
</dbReference>
<name>A0ABM7ZT13_STRNI</name>
<feature type="transmembrane region" description="Helical" evidence="10">
    <location>
        <begin position="382"/>
        <end position="401"/>
    </location>
</feature>
<dbReference type="SUPFAM" id="SSF103473">
    <property type="entry name" value="MFS general substrate transporter"/>
    <property type="match status" value="1"/>
</dbReference>
<keyword evidence="2" id="KW-0813">Transport</keyword>
<evidence type="ECO:0000256" key="5">
    <source>
        <dbReference type="ARBA" id="ARBA00022989"/>
    </source>
</evidence>
<feature type="region of interest" description="Disordered" evidence="9">
    <location>
        <begin position="410"/>
        <end position="434"/>
    </location>
</feature>
<feature type="transmembrane region" description="Helical" evidence="10">
    <location>
        <begin position="186"/>
        <end position="206"/>
    </location>
</feature>
<dbReference type="RefSeq" id="WP_261953414.1">
    <property type="nucleotide sequence ID" value="NZ_AP026073.1"/>
</dbReference>
<evidence type="ECO:0000256" key="7">
    <source>
        <dbReference type="ARBA" id="ARBA00038075"/>
    </source>
</evidence>
<feature type="transmembrane region" description="Helical" evidence="10">
    <location>
        <begin position="227"/>
        <end position="251"/>
    </location>
</feature>
<sequence length="434" mass="44503">MTSPPGPDATVRERRPLVVLLLAHYLSSFGNAVTVVTIPLYVLGVTGSSVSTGLAGFANTLPLIFAGAVGGVWIDRIGGKRMSVVCDLLAGTVIGLIPLLNDTVGLALPVLMGLLFVRSLGSTPTGAARQSLLKGLSDRAGVRLESANSWMQGAPRLGLLVGAPLGGLLAAVSGPVVGMYVDSATFLLSALLVGVAVPGGPVAPAAERQGFVRQLTEGLRLVKQLPVIGAMTSFVFVTNFLDDAFTPVILPVYSDQVLGGGQYLGWLVAASGCGAVAGTFLYGPASKRLLTSRRWTLLGCFLVIGGLRLALGGQPNAVLSIAISFLLGLAAGPLNPVLSTVMLNKVPQALFGRVFALTSAVAMSAAPVGILVAGWAIHGIGLRWTLLAFGATYVVLVLVSLRNRALREMDNLTPPPGTADGGGAPGTDKELARD</sequence>
<dbReference type="Pfam" id="PF07690">
    <property type="entry name" value="MFS_1"/>
    <property type="match status" value="1"/>
</dbReference>
<dbReference type="Gene3D" id="1.20.1250.20">
    <property type="entry name" value="MFS general substrate transporter like domains"/>
    <property type="match status" value="1"/>
</dbReference>
<accession>A0ABM7ZT13</accession>
<keyword evidence="4 10" id="KW-0812">Transmembrane</keyword>
<keyword evidence="5 10" id="KW-1133">Transmembrane helix</keyword>
<dbReference type="PROSITE" id="PS50850">
    <property type="entry name" value="MFS"/>
    <property type="match status" value="1"/>
</dbReference>
<keyword evidence="6 10" id="KW-0472">Membrane</keyword>
<evidence type="ECO:0000256" key="8">
    <source>
        <dbReference type="ARBA" id="ARBA00040914"/>
    </source>
</evidence>
<dbReference type="InterPro" id="IPR036259">
    <property type="entry name" value="MFS_trans_sf"/>
</dbReference>
<dbReference type="CDD" id="cd06173">
    <property type="entry name" value="MFS_MefA_like"/>
    <property type="match status" value="1"/>
</dbReference>
<evidence type="ECO:0000259" key="11">
    <source>
        <dbReference type="PROSITE" id="PS50850"/>
    </source>
</evidence>
<dbReference type="Proteomes" id="UP001059597">
    <property type="component" value="Chromosome"/>
</dbReference>
<evidence type="ECO:0000256" key="6">
    <source>
        <dbReference type="ARBA" id="ARBA00023136"/>
    </source>
</evidence>
<evidence type="ECO:0000313" key="12">
    <source>
        <dbReference type="EMBL" id="BDM69524.1"/>
    </source>
</evidence>
<feature type="domain" description="Major facilitator superfamily (MFS) profile" evidence="11">
    <location>
        <begin position="228"/>
        <end position="434"/>
    </location>
</feature>
<keyword evidence="13" id="KW-1185">Reference proteome</keyword>
<evidence type="ECO:0000256" key="10">
    <source>
        <dbReference type="SAM" id="Phobius"/>
    </source>
</evidence>
<feature type="transmembrane region" description="Helical" evidence="10">
    <location>
        <begin position="263"/>
        <end position="283"/>
    </location>
</feature>
<organism evidence="12 13">
    <name type="scientific">Streptomyces nigrescens</name>
    <dbReference type="NCBI Taxonomy" id="1920"/>
    <lineage>
        <taxon>Bacteria</taxon>
        <taxon>Bacillati</taxon>
        <taxon>Actinomycetota</taxon>
        <taxon>Actinomycetes</taxon>
        <taxon>Kitasatosporales</taxon>
        <taxon>Streptomycetaceae</taxon>
        <taxon>Streptomyces</taxon>
    </lineage>
</organism>
<evidence type="ECO:0000256" key="4">
    <source>
        <dbReference type="ARBA" id="ARBA00022692"/>
    </source>
</evidence>
<evidence type="ECO:0000256" key="1">
    <source>
        <dbReference type="ARBA" id="ARBA00004429"/>
    </source>
</evidence>
<evidence type="ECO:0000256" key="2">
    <source>
        <dbReference type="ARBA" id="ARBA00022448"/>
    </source>
</evidence>
<gene>
    <name evidence="12" type="ORF">HEK616_30110</name>
</gene>
<feature type="transmembrane region" description="Helical" evidence="10">
    <location>
        <begin position="157"/>
        <end position="180"/>
    </location>
</feature>
<proteinExistence type="inferred from homology"/>
<feature type="transmembrane region" description="Helical" evidence="10">
    <location>
        <begin position="350"/>
        <end position="376"/>
    </location>
</feature>
<evidence type="ECO:0000313" key="13">
    <source>
        <dbReference type="Proteomes" id="UP001059597"/>
    </source>
</evidence>
<dbReference type="EMBL" id="AP026073">
    <property type="protein sequence ID" value="BDM69524.1"/>
    <property type="molecule type" value="Genomic_DNA"/>
</dbReference>